<protein>
    <submittedName>
        <fullName evidence="2">Uncharacterized protein</fullName>
    </submittedName>
</protein>
<sequence>MIWNLIATLVAGLGAAGIALILRSLSRKKLPKWIVPAFAGLGMLSYQIYTEYTWYDFKREQLPANAEVLDVRTDSMIWRPWTYLYPMTVGFSVVDNGSMRDTLVGDERIVEFVLYHFEKSYVDQVTHHAQLLNCATGEMFELDETRKPLLDSREVLADDSPVRKRVCR</sequence>
<keyword evidence="3" id="KW-1185">Reference proteome</keyword>
<accession>A0ABN1I4Y9</accession>
<dbReference type="EMBL" id="BAAAET010000002">
    <property type="protein sequence ID" value="GAA0688856.1"/>
    <property type="molecule type" value="Genomic_DNA"/>
</dbReference>
<keyword evidence="1" id="KW-1133">Transmembrane helix</keyword>
<evidence type="ECO:0000313" key="3">
    <source>
        <dbReference type="Proteomes" id="UP001499915"/>
    </source>
</evidence>
<dbReference type="RefSeq" id="WP_343804315.1">
    <property type="nucleotide sequence ID" value="NZ_BAAAET010000002.1"/>
</dbReference>
<feature type="transmembrane region" description="Helical" evidence="1">
    <location>
        <begin position="6"/>
        <end position="25"/>
    </location>
</feature>
<gene>
    <name evidence="2" type="ORF">GCM10009104_13920</name>
</gene>
<organism evidence="2 3">
    <name type="scientific">Marinobacterium maritimum</name>
    <dbReference type="NCBI Taxonomy" id="500162"/>
    <lineage>
        <taxon>Bacteria</taxon>
        <taxon>Pseudomonadati</taxon>
        <taxon>Pseudomonadota</taxon>
        <taxon>Gammaproteobacteria</taxon>
        <taxon>Oceanospirillales</taxon>
        <taxon>Oceanospirillaceae</taxon>
        <taxon>Marinobacterium</taxon>
    </lineage>
</organism>
<keyword evidence="1" id="KW-0812">Transmembrane</keyword>
<proteinExistence type="predicted"/>
<comment type="caution">
    <text evidence="2">The sequence shown here is derived from an EMBL/GenBank/DDBJ whole genome shotgun (WGS) entry which is preliminary data.</text>
</comment>
<evidence type="ECO:0000313" key="2">
    <source>
        <dbReference type="EMBL" id="GAA0688856.1"/>
    </source>
</evidence>
<keyword evidence="1" id="KW-0472">Membrane</keyword>
<name>A0ABN1I4Y9_9GAMM</name>
<evidence type="ECO:0000256" key="1">
    <source>
        <dbReference type="SAM" id="Phobius"/>
    </source>
</evidence>
<reference evidence="2 3" key="1">
    <citation type="journal article" date="2019" name="Int. J. Syst. Evol. Microbiol.">
        <title>The Global Catalogue of Microorganisms (GCM) 10K type strain sequencing project: providing services to taxonomists for standard genome sequencing and annotation.</title>
        <authorList>
            <consortium name="The Broad Institute Genomics Platform"/>
            <consortium name="The Broad Institute Genome Sequencing Center for Infectious Disease"/>
            <person name="Wu L."/>
            <person name="Ma J."/>
        </authorList>
    </citation>
    <scope>NUCLEOTIDE SEQUENCE [LARGE SCALE GENOMIC DNA]</scope>
    <source>
        <strain evidence="2 3">JCM 15134</strain>
    </source>
</reference>
<dbReference type="Proteomes" id="UP001499915">
    <property type="component" value="Unassembled WGS sequence"/>
</dbReference>